<dbReference type="PANTHER" id="PTHR47939">
    <property type="entry name" value="MEMBRANE-ASSOCIATED SALT-INDUCIBLE PROTEIN-LIKE"/>
    <property type="match status" value="1"/>
</dbReference>
<feature type="repeat" description="PPR" evidence="6">
    <location>
        <begin position="147"/>
        <end position="181"/>
    </location>
</feature>
<protein>
    <recommendedName>
        <fullName evidence="11">Catechol O-methyltransferase</fullName>
    </recommendedName>
</protein>
<name>A0A813DA95_POLGL</name>
<dbReference type="Proteomes" id="UP000654075">
    <property type="component" value="Unassembled WGS sequence"/>
</dbReference>
<evidence type="ECO:0000256" key="6">
    <source>
        <dbReference type="PROSITE-ProRule" id="PRU00708"/>
    </source>
</evidence>
<dbReference type="SUPFAM" id="SSF53335">
    <property type="entry name" value="S-adenosyl-L-methionine-dependent methyltransferases"/>
    <property type="match status" value="1"/>
</dbReference>
<evidence type="ECO:0000256" key="7">
    <source>
        <dbReference type="SAM" id="Coils"/>
    </source>
</evidence>
<dbReference type="Pfam" id="PF01535">
    <property type="entry name" value="PPR"/>
    <property type="match status" value="1"/>
</dbReference>
<comment type="caution">
    <text evidence="9">The sequence shown here is derived from an EMBL/GenBank/DDBJ whole genome shotgun (WGS) entry which is preliminary data.</text>
</comment>
<feature type="compositionally biased region" description="Basic and acidic residues" evidence="8">
    <location>
        <begin position="1606"/>
        <end position="1615"/>
    </location>
</feature>
<dbReference type="PROSITE" id="PS51682">
    <property type="entry name" value="SAM_OMT_I"/>
    <property type="match status" value="1"/>
</dbReference>
<dbReference type="InterPro" id="IPR002935">
    <property type="entry name" value="SAM_O-MeTrfase"/>
</dbReference>
<dbReference type="PROSITE" id="PS51375">
    <property type="entry name" value="PPR"/>
    <property type="match status" value="3"/>
</dbReference>
<sequence length="1668" mass="179270">MAILCQPSISRTPGFRAAEVSRSYSLKFGWSSKRSPISPDPESEKKTALPEDSWGNGRSKWLPELSWAERQGQHNKAPKDDLERQRQKNKVPRDDLSAAAWGEAGLQQSSSGLRQLTSAISSLGRRQEWQGALSALSEAREQSLDVNVICFNAALGACARAAQWQPALAVLQNMPALGIQPDPISYSSVMQAFDGRLWPKVLGLFEALRGSGLRSDAVLLSSAVSSCSSGRRWEQALSVFQTCTRLRGLRSDAAVYNAVVDSLGSGQLWQASVSLLPTMLQAGLALTVVSFGAAISASGDSSQWELALGFLSAMPEHQIRPGIASCSSAIRACVRGGEAELAFRMLSDMPRFYVDPAASTYRGAIRAAEEEWPLALRLLRHMQFVGRLPTDAASLAAAVVSCARGRQWAICLRLLQENPAVGVELGVGALGATLGALASAGRDGEAAALMKEMKRRHLELDVIAFSASMSAAERSGQWFKALDTFRQLRESSLRPDAVAVGVAIGAAGSGHLWGQALELLRLADKQGLELGVEQLNCCITAVGRGQQWSRALDLLTSQQARADLVTFNAAVAAAEKGRKWDVALQLLSGMSVASLQPDLVAWSSAISACGGAGQWAKAMSALCNMRAAGQEPSVISFNAAVSACEKGLQWELALSLFRSRTRDRSTWATSKHADGGLSTEGFNAVLLACVRGQMWRKAFGLWEEAAEQPTVQSGAPPSTGARSASSYSLLLSESEQRGCRSREDELLRQLRAAWLWAHGGPANILPALADSKGLWEDKSAEEQHNSLSPERWLFELAPLRPAPAGAAGAAAGAGAASAPYAKELRLLLHVLDTAQPGSPESVCAAIERYGNDVLGSSRSWLKVAGGDKAPIITGAARAAPPGTSVLEIGAYCGYSSLRLAAALPTARIATMDVDPAHVLIARNVIAFAGLAPPRLVVWTGYSRELIPRLRAHYPGPSPFGAVFMDQRGSRYDEDLALLEAHGLLRAGAVVIADNVLKPGAPLLLWRVARGVDPSNNNDNSNSNHHHNNNSNSNNNNNNYATQLLRVREFAMPVEDWMSVTVVRRPGGQSSQGAGEKAALPDLLWSLHERSDWIRQRALLPGRGVDFSEWASFAARMKAGLAKLGIFATADAGTWASRRLVDPGQAWHFCNCPKLRLMSGDLKVAAEADTWASSAATISNRRWRSESANWQPTVDASERIAAADQTKHTWGVDFREWGSSAAGMKAGAFLGLIRCDGGGVSLQTSSRQWKREMRWAISPRWDGATATDFLAEALAGNMLGIAVQQGDGGASAANSSCGQALEMCDLWPSPQNWPKSEPKPPPGAFSVKAFPGGFQKGSSIASFMKEHSMSIETRTNRLIKAGDSRKWNRLLQEELSETRHDVDGLAERMAKMEVQLQEYVGGTSFHAARSEEDEINDELCIDQLLEVTLASSSKPDSELQGLERFSRRQLELGVARDLEELARRVEDLESANSLSSSDRQDSRPWSDDLQRQHQGLALLQQDVVAAQRDLTDLAADVRSLRIALSRSADSPEGASFVATCSRAAANEPGRGQDSPPWPVAAVDSLAATEASSVSERPRDLHDCMRQLEQRLEVMAVAAGGGLGSGSDLDRPEERPRHGPSGRHSPLYVEGQVPYAQVVGAFNEVLRRLEASVRRDSLGKASMGLRGGSS</sequence>
<dbReference type="EMBL" id="CAJNNV010001608">
    <property type="protein sequence ID" value="CAE8585391.1"/>
    <property type="molecule type" value="Genomic_DNA"/>
</dbReference>
<feature type="compositionally biased region" description="Basic and acidic residues" evidence="8">
    <location>
        <begin position="77"/>
        <end position="94"/>
    </location>
</feature>
<evidence type="ECO:0000256" key="2">
    <source>
        <dbReference type="ARBA" id="ARBA00022679"/>
    </source>
</evidence>
<dbReference type="Pfam" id="PF13812">
    <property type="entry name" value="PPR_3"/>
    <property type="match status" value="2"/>
</dbReference>
<feature type="repeat" description="PPR" evidence="6">
    <location>
        <begin position="461"/>
        <end position="495"/>
    </location>
</feature>
<gene>
    <name evidence="9" type="ORF">PGLA1383_LOCUS4300</name>
</gene>
<dbReference type="PANTHER" id="PTHR47939:SF13">
    <property type="entry name" value="OS03G0201400 PROTEIN"/>
    <property type="match status" value="1"/>
</dbReference>
<proteinExistence type="inferred from homology"/>
<dbReference type="InterPro" id="IPR050667">
    <property type="entry name" value="PPR-containing_protein"/>
</dbReference>
<keyword evidence="4" id="KW-0677">Repeat</keyword>
<dbReference type="NCBIfam" id="TIGR00756">
    <property type="entry name" value="PPR"/>
    <property type="match status" value="1"/>
</dbReference>
<keyword evidence="10" id="KW-1185">Reference proteome</keyword>
<dbReference type="GO" id="GO:0008171">
    <property type="term" value="F:O-methyltransferase activity"/>
    <property type="evidence" value="ECO:0007669"/>
    <property type="project" value="InterPro"/>
</dbReference>
<feature type="region of interest" description="Disordered" evidence="8">
    <location>
        <begin position="1466"/>
        <end position="1487"/>
    </location>
</feature>
<dbReference type="Pfam" id="PF01596">
    <property type="entry name" value="Methyltransf_3"/>
    <property type="match status" value="1"/>
</dbReference>
<keyword evidence="2" id="KW-0808">Transferase</keyword>
<feature type="region of interest" description="Disordered" evidence="8">
    <location>
        <begin position="1014"/>
        <end position="1037"/>
    </location>
</feature>
<dbReference type="InterPro" id="IPR011990">
    <property type="entry name" value="TPR-like_helical_dom_sf"/>
</dbReference>
<evidence type="ECO:0000256" key="3">
    <source>
        <dbReference type="ARBA" id="ARBA00022691"/>
    </source>
</evidence>
<dbReference type="Gene3D" id="3.40.50.150">
    <property type="entry name" value="Vaccinia Virus protein VP39"/>
    <property type="match status" value="1"/>
</dbReference>
<feature type="coiled-coil region" evidence="7">
    <location>
        <begin position="1367"/>
        <end position="1394"/>
    </location>
</feature>
<feature type="repeat" description="PPR" evidence="6">
    <location>
        <begin position="598"/>
        <end position="632"/>
    </location>
</feature>
<comment type="similarity">
    <text evidence="5">Belongs to the class I-like SAM-binding methyltransferase superfamily. Cation-dependent O-methyltransferase family.</text>
</comment>
<dbReference type="InterPro" id="IPR029063">
    <property type="entry name" value="SAM-dependent_MTases_sf"/>
</dbReference>
<dbReference type="OrthoDB" id="186626at2759"/>
<keyword evidence="1" id="KW-0489">Methyltransferase</keyword>
<reference evidence="9" key="1">
    <citation type="submission" date="2021-02" db="EMBL/GenBank/DDBJ databases">
        <authorList>
            <person name="Dougan E. K."/>
            <person name="Rhodes N."/>
            <person name="Thang M."/>
            <person name="Chan C."/>
        </authorList>
    </citation>
    <scope>NUCLEOTIDE SEQUENCE</scope>
</reference>
<keyword evidence="3" id="KW-0949">S-adenosyl-L-methionine</keyword>
<dbReference type="InterPro" id="IPR002885">
    <property type="entry name" value="PPR_rpt"/>
</dbReference>
<evidence type="ECO:0000313" key="9">
    <source>
        <dbReference type="EMBL" id="CAE8585391.1"/>
    </source>
</evidence>
<feature type="region of interest" description="Disordered" evidence="8">
    <location>
        <begin position="1599"/>
        <end position="1625"/>
    </location>
</feature>
<dbReference type="GO" id="GO:0032259">
    <property type="term" value="P:methylation"/>
    <property type="evidence" value="ECO:0007669"/>
    <property type="project" value="UniProtKB-KW"/>
</dbReference>
<feature type="compositionally biased region" description="Basic and acidic residues" evidence="8">
    <location>
        <begin position="1477"/>
        <end position="1487"/>
    </location>
</feature>
<dbReference type="Gene3D" id="1.25.40.10">
    <property type="entry name" value="Tetratricopeptide repeat domain"/>
    <property type="match status" value="4"/>
</dbReference>
<accession>A0A813DA95</accession>
<organism evidence="9 10">
    <name type="scientific">Polarella glacialis</name>
    <name type="common">Dinoflagellate</name>
    <dbReference type="NCBI Taxonomy" id="89957"/>
    <lineage>
        <taxon>Eukaryota</taxon>
        <taxon>Sar</taxon>
        <taxon>Alveolata</taxon>
        <taxon>Dinophyceae</taxon>
        <taxon>Suessiales</taxon>
        <taxon>Suessiaceae</taxon>
        <taxon>Polarella</taxon>
    </lineage>
</organism>
<evidence type="ECO:0000256" key="4">
    <source>
        <dbReference type="ARBA" id="ARBA00022737"/>
    </source>
</evidence>
<keyword evidence="7" id="KW-0175">Coiled coil</keyword>
<evidence type="ECO:0000256" key="8">
    <source>
        <dbReference type="SAM" id="MobiDB-lite"/>
    </source>
</evidence>
<feature type="region of interest" description="Disordered" evidence="8">
    <location>
        <begin position="30"/>
        <end position="94"/>
    </location>
</feature>
<evidence type="ECO:0000256" key="1">
    <source>
        <dbReference type="ARBA" id="ARBA00022603"/>
    </source>
</evidence>
<evidence type="ECO:0008006" key="11">
    <source>
        <dbReference type="Google" id="ProtNLM"/>
    </source>
</evidence>
<evidence type="ECO:0000256" key="5">
    <source>
        <dbReference type="ARBA" id="ARBA00023453"/>
    </source>
</evidence>
<evidence type="ECO:0000313" key="10">
    <source>
        <dbReference type="Proteomes" id="UP000654075"/>
    </source>
</evidence>